<feature type="domain" description="Methyltransferase" evidence="3">
    <location>
        <begin position="56"/>
        <end position="150"/>
    </location>
</feature>
<name>A0A1I7BUB6_9FLAO</name>
<dbReference type="SUPFAM" id="SSF53335">
    <property type="entry name" value="S-adenosyl-L-methionine-dependent methyltransferases"/>
    <property type="match status" value="1"/>
</dbReference>
<dbReference type="CDD" id="cd02440">
    <property type="entry name" value="AdoMet_MTases"/>
    <property type="match status" value="1"/>
</dbReference>
<reference evidence="4 5" key="1">
    <citation type="submission" date="2016-10" db="EMBL/GenBank/DDBJ databases">
        <authorList>
            <person name="de Groot N.N."/>
        </authorList>
    </citation>
    <scope>NUCLEOTIDE SEQUENCE [LARGE SCALE GENOMIC DNA]</scope>
    <source>
        <strain evidence="4 5">CGMCC 1.7005</strain>
    </source>
</reference>
<dbReference type="AlphaFoldDB" id="A0A1I7BUB6"/>
<keyword evidence="1 4" id="KW-0489">Methyltransferase</keyword>
<sequence>MKPEENYIAINKDNWNQRIAAHLTSDFYDHESFKAGNSSLNEIELDLFEDLKGKRVLHLQCHFGQDTISLARMGASTVGVDLSDEAIKVAKACAQELNADASFICCDVYDLHHHLDEKFDVVFTSYGTIGWLPDMEKWAKVISHFLKPNGRLYFVEFHPVVWMFDYDFKEVAYNYFNTEAIVEEQEATYADSTVEINAKAVSWNHPISEVVNNLIQAGMEIEVLNEYDYSPYNCFKHTQKVADRKYRIVHMGNKLPMVYAIKAVRK</sequence>
<dbReference type="OrthoDB" id="8385759at2"/>
<protein>
    <submittedName>
        <fullName evidence="4">Methyltransferase domain-containing protein</fullName>
    </submittedName>
</protein>
<dbReference type="Gene3D" id="3.40.50.150">
    <property type="entry name" value="Vaccinia Virus protein VP39"/>
    <property type="match status" value="1"/>
</dbReference>
<dbReference type="InterPro" id="IPR029063">
    <property type="entry name" value="SAM-dependent_MTases_sf"/>
</dbReference>
<evidence type="ECO:0000256" key="2">
    <source>
        <dbReference type="ARBA" id="ARBA00022679"/>
    </source>
</evidence>
<keyword evidence="2 4" id="KW-0808">Transferase</keyword>
<dbReference type="InterPro" id="IPR041698">
    <property type="entry name" value="Methyltransf_25"/>
</dbReference>
<dbReference type="RefSeq" id="WP_090253130.1">
    <property type="nucleotide sequence ID" value="NZ_FPAS01000007.1"/>
</dbReference>
<evidence type="ECO:0000313" key="5">
    <source>
        <dbReference type="Proteomes" id="UP000236454"/>
    </source>
</evidence>
<dbReference type="PANTHER" id="PTHR43861">
    <property type="entry name" value="TRANS-ACONITATE 2-METHYLTRANSFERASE-RELATED"/>
    <property type="match status" value="1"/>
</dbReference>
<evidence type="ECO:0000259" key="3">
    <source>
        <dbReference type="Pfam" id="PF13649"/>
    </source>
</evidence>
<accession>A0A1I7BUB6</accession>
<proteinExistence type="predicted"/>
<dbReference type="Pfam" id="PF13649">
    <property type="entry name" value="Methyltransf_25"/>
    <property type="match status" value="1"/>
</dbReference>
<dbReference type="PANTHER" id="PTHR43861:SF1">
    <property type="entry name" value="TRANS-ACONITATE 2-METHYLTRANSFERASE"/>
    <property type="match status" value="1"/>
</dbReference>
<evidence type="ECO:0000256" key="1">
    <source>
        <dbReference type="ARBA" id="ARBA00022603"/>
    </source>
</evidence>
<keyword evidence="5" id="KW-1185">Reference proteome</keyword>
<organism evidence="4 5">
    <name type="scientific">Lishizhenia tianjinensis</name>
    <dbReference type="NCBI Taxonomy" id="477690"/>
    <lineage>
        <taxon>Bacteria</taxon>
        <taxon>Pseudomonadati</taxon>
        <taxon>Bacteroidota</taxon>
        <taxon>Flavobacteriia</taxon>
        <taxon>Flavobacteriales</taxon>
        <taxon>Crocinitomicaceae</taxon>
        <taxon>Lishizhenia</taxon>
    </lineage>
</organism>
<gene>
    <name evidence="4" type="ORF">SAMN05216474_3082</name>
</gene>
<dbReference type="STRING" id="477690.SAMN05216474_3082"/>
<dbReference type="GO" id="GO:0032259">
    <property type="term" value="P:methylation"/>
    <property type="evidence" value="ECO:0007669"/>
    <property type="project" value="UniProtKB-KW"/>
</dbReference>
<dbReference type="Proteomes" id="UP000236454">
    <property type="component" value="Unassembled WGS sequence"/>
</dbReference>
<evidence type="ECO:0000313" key="4">
    <source>
        <dbReference type="EMBL" id="SFT90711.1"/>
    </source>
</evidence>
<dbReference type="EMBL" id="FPAS01000007">
    <property type="protein sequence ID" value="SFT90711.1"/>
    <property type="molecule type" value="Genomic_DNA"/>
</dbReference>
<dbReference type="GO" id="GO:0008168">
    <property type="term" value="F:methyltransferase activity"/>
    <property type="evidence" value="ECO:0007669"/>
    <property type="project" value="UniProtKB-KW"/>
</dbReference>